<organism evidence="1 2">
    <name type="scientific">Ascodesmis nigricans</name>
    <dbReference type="NCBI Taxonomy" id="341454"/>
    <lineage>
        <taxon>Eukaryota</taxon>
        <taxon>Fungi</taxon>
        <taxon>Dikarya</taxon>
        <taxon>Ascomycota</taxon>
        <taxon>Pezizomycotina</taxon>
        <taxon>Pezizomycetes</taxon>
        <taxon>Pezizales</taxon>
        <taxon>Ascodesmidaceae</taxon>
        <taxon>Ascodesmis</taxon>
    </lineage>
</organism>
<dbReference type="AlphaFoldDB" id="A0A4S2MQZ0"/>
<dbReference type="Proteomes" id="UP000298138">
    <property type="component" value="Unassembled WGS sequence"/>
</dbReference>
<evidence type="ECO:0000313" key="1">
    <source>
        <dbReference type="EMBL" id="TGZ77088.1"/>
    </source>
</evidence>
<protein>
    <submittedName>
        <fullName evidence="1">Uncharacterized protein</fullName>
    </submittedName>
</protein>
<reference evidence="1 2" key="1">
    <citation type="submission" date="2019-04" db="EMBL/GenBank/DDBJ databases">
        <title>Comparative genomics and transcriptomics to analyze fruiting body development in filamentous ascomycetes.</title>
        <authorList>
            <consortium name="DOE Joint Genome Institute"/>
            <person name="Lutkenhaus R."/>
            <person name="Traeger S."/>
            <person name="Breuer J."/>
            <person name="Kuo A."/>
            <person name="Lipzen A."/>
            <person name="Pangilinan J."/>
            <person name="Dilworth D."/>
            <person name="Sandor L."/>
            <person name="Poggeler S."/>
            <person name="Barry K."/>
            <person name="Grigoriev I.V."/>
            <person name="Nowrousian M."/>
        </authorList>
    </citation>
    <scope>NUCLEOTIDE SEQUENCE [LARGE SCALE GENOMIC DNA]</scope>
    <source>
        <strain evidence="1 2">CBS 389.68</strain>
    </source>
</reference>
<dbReference type="InParanoid" id="A0A4S2MQZ0"/>
<dbReference type="EMBL" id="ML220159">
    <property type="protein sequence ID" value="TGZ77088.1"/>
    <property type="molecule type" value="Genomic_DNA"/>
</dbReference>
<gene>
    <name evidence="1" type="ORF">EX30DRAFT_210876</name>
</gene>
<sequence>MVSVPLLVSYLMLRRHTRVSSSGFGCVLGIGMSTLAESRGSIVGCARHIWSFVVGRIRRLWGFGIVVWMSELSWLLRGWRLVRVVSERRKG</sequence>
<proteinExistence type="predicted"/>
<keyword evidence="2" id="KW-1185">Reference proteome</keyword>
<evidence type="ECO:0000313" key="2">
    <source>
        <dbReference type="Proteomes" id="UP000298138"/>
    </source>
</evidence>
<name>A0A4S2MQZ0_9PEZI</name>
<accession>A0A4S2MQZ0</accession>